<dbReference type="EMBL" id="RQZA01000001">
    <property type="protein sequence ID" value="RRD32240.1"/>
    <property type="molecule type" value="Genomic_DNA"/>
</dbReference>
<feature type="transmembrane region" description="Helical" evidence="2">
    <location>
        <begin position="21"/>
        <end position="46"/>
    </location>
</feature>
<name>A0A3P1VFM9_9STRE</name>
<evidence type="ECO:0000256" key="1">
    <source>
        <dbReference type="ARBA" id="ARBA00009067"/>
    </source>
</evidence>
<keyword evidence="5" id="KW-1185">Reference proteome</keyword>
<feature type="transmembrane region" description="Helical" evidence="2">
    <location>
        <begin position="200"/>
        <end position="219"/>
    </location>
</feature>
<organism evidence="4 5">
    <name type="scientific">Streptococcus minor</name>
    <dbReference type="NCBI Taxonomy" id="229549"/>
    <lineage>
        <taxon>Bacteria</taxon>
        <taxon>Bacillati</taxon>
        <taxon>Bacillota</taxon>
        <taxon>Bacilli</taxon>
        <taxon>Lactobacillales</taxon>
        <taxon>Streptococcaceae</taxon>
        <taxon>Streptococcus</taxon>
    </lineage>
</organism>
<dbReference type="GO" id="GO:0008237">
    <property type="term" value="F:metallopeptidase activity"/>
    <property type="evidence" value="ECO:0007669"/>
    <property type="project" value="UniProtKB-KW"/>
</dbReference>
<reference evidence="4 5" key="1">
    <citation type="submission" date="2018-11" db="EMBL/GenBank/DDBJ databases">
        <title>Genomes From Bacteria Associated with the Canine Oral Cavity: a Test Case for Automated Genome-Based Taxonomic Assignment.</title>
        <authorList>
            <person name="Coil D.A."/>
            <person name="Jospin G."/>
            <person name="Darling A.E."/>
            <person name="Wallis C."/>
            <person name="Davis I.J."/>
            <person name="Harris S."/>
            <person name="Eisen J.A."/>
            <person name="Holcombe L.J."/>
            <person name="O'Flynn C."/>
        </authorList>
    </citation>
    <scope>NUCLEOTIDE SEQUENCE [LARGE SCALE GENOMIC DNA]</scope>
    <source>
        <strain evidence="4 5">OH4621_COT-116</strain>
    </source>
</reference>
<keyword evidence="2" id="KW-0472">Membrane</keyword>
<evidence type="ECO:0000313" key="5">
    <source>
        <dbReference type="Proteomes" id="UP000281771"/>
    </source>
</evidence>
<dbReference type="Pfam" id="PF02517">
    <property type="entry name" value="Rce1-like"/>
    <property type="match status" value="1"/>
</dbReference>
<dbReference type="AlphaFoldDB" id="A0A3P1VFM9"/>
<dbReference type="STRING" id="1123309.GCA_000377005_01309"/>
<feature type="domain" description="CAAX prenyl protease 2/Lysostaphin resistance protein A-like" evidence="3">
    <location>
        <begin position="145"/>
        <end position="237"/>
    </location>
</feature>
<dbReference type="GO" id="GO:0004175">
    <property type="term" value="F:endopeptidase activity"/>
    <property type="evidence" value="ECO:0007669"/>
    <property type="project" value="UniProtKB-ARBA"/>
</dbReference>
<keyword evidence="4" id="KW-0645">Protease</keyword>
<comment type="caution">
    <text evidence="4">The sequence shown here is derived from an EMBL/GenBank/DDBJ whole genome shotgun (WGS) entry which is preliminary data.</text>
</comment>
<feature type="transmembrane region" description="Helical" evidence="2">
    <location>
        <begin position="108"/>
        <end position="131"/>
    </location>
</feature>
<dbReference type="InterPro" id="IPR003675">
    <property type="entry name" value="Rce1/LyrA-like_dom"/>
</dbReference>
<gene>
    <name evidence="4" type="ORF">EII38_00450</name>
</gene>
<proteinExistence type="inferred from homology"/>
<evidence type="ECO:0000259" key="3">
    <source>
        <dbReference type="Pfam" id="PF02517"/>
    </source>
</evidence>
<dbReference type="RefSeq" id="WP_124775144.1">
    <property type="nucleotide sequence ID" value="NZ_RQZA01000001.1"/>
</dbReference>
<dbReference type="GO" id="GO:0006508">
    <property type="term" value="P:proteolysis"/>
    <property type="evidence" value="ECO:0007669"/>
    <property type="project" value="UniProtKB-KW"/>
</dbReference>
<keyword evidence="4" id="KW-0378">Hydrolase</keyword>
<evidence type="ECO:0000256" key="2">
    <source>
        <dbReference type="SAM" id="Phobius"/>
    </source>
</evidence>
<feature type="transmembrane region" description="Helical" evidence="2">
    <location>
        <begin position="66"/>
        <end position="87"/>
    </location>
</feature>
<comment type="similarity">
    <text evidence="1">Belongs to the UPF0177 family.</text>
</comment>
<feature type="transmembrane region" description="Helical" evidence="2">
    <location>
        <begin position="276"/>
        <end position="293"/>
    </location>
</feature>
<keyword evidence="2" id="KW-1133">Transmembrane helix</keyword>
<dbReference type="GO" id="GO:0080120">
    <property type="term" value="P:CAAX-box protein maturation"/>
    <property type="evidence" value="ECO:0007669"/>
    <property type="project" value="UniProtKB-ARBA"/>
</dbReference>
<dbReference type="Proteomes" id="UP000281771">
    <property type="component" value="Unassembled WGS sequence"/>
</dbReference>
<evidence type="ECO:0000313" key="4">
    <source>
        <dbReference type="EMBL" id="RRD32240.1"/>
    </source>
</evidence>
<keyword evidence="2" id="KW-0812">Transmembrane</keyword>
<feature type="transmembrane region" description="Helical" evidence="2">
    <location>
        <begin position="231"/>
        <end position="256"/>
    </location>
</feature>
<protein>
    <submittedName>
        <fullName evidence="4">CPBP family intramembrane metalloprotease</fullName>
    </submittedName>
</protein>
<keyword evidence="4" id="KW-0482">Metalloprotease</keyword>
<sequence length="307" mass="34246">MKETRMIGAVKPFNNKLFGWLYALAVIFLLVVFINLGSFLGGLVVWNLIMAGSPDVIQFLMYTIDPIFVDLFIFIFPAALVCIWVLAVERRSPKGLGFFKEKAGWEILKGWFIGFLLIGSVVGIQVLTGSIRLSQVDFSRENILSFILIMPFWFIQSGTEELLTRGWLFPVVSKHTRIWIGGAVSSLLFAILHLQNPSVSWISLLNIALFGLLACLYVLKTDNIWGISAIHAAWNCFQGSFFGLSVSGLSTGYAPMRFENGDVPELMSGGFFGPEASLFSSLVMSVYIFYLAWNLHQGSKLKAIDEQ</sequence>
<accession>A0A3P1VFM9</accession>
<dbReference type="PANTHER" id="PTHR39430">
    <property type="entry name" value="MEMBRANE-ASSOCIATED PROTEASE-RELATED"/>
    <property type="match status" value="1"/>
</dbReference>
<dbReference type="PANTHER" id="PTHR39430:SF1">
    <property type="entry name" value="PROTEASE"/>
    <property type="match status" value="1"/>
</dbReference>